<keyword evidence="7" id="KW-1185">Reference proteome</keyword>
<organism evidence="6 7">
    <name type="scientific">Azospirillum picis</name>
    <dbReference type="NCBI Taxonomy" id="488438"/>
    <lineage>
        <taxon>Bacteria</taxon>
        <taxon>Pseudomonadati</taxon>
        <taxon>Pseudomonadota</taxon>
        <taxon>Alphaproteobacteria</taxon>
        <taxon>Rhodospirillales</taxon>
        <taxon>Azospirillaceae</taxon>
        <taxon>Azospirillum</taxon>
    </lineage>
</organism>
<evidence type="ECO:0000256" key="4">
    <source>
        <dbReference type="PROSITE-ProRule" id="PRU00335"/>
    </source>
</evidence>
<feature type="domain" description="HTH tetR-type" evidence="5">
    <location>
        <begin position="18"/>
        <end position="77"/>
    </location>
</feature>
<dbReference type="Proteomes" id="UP001244552">
    <property type="component" value="Unassembled WGS sequence"/>
</dbReference>
<dbReference type="PANTHER" id="PTHR30055">
    <property type="entry name" value="HTH-TYPE TRANSCRIPTIONAL REGULATOR RUTR"/>
    <property type="match status" value="1"/>
</dbReference>
<proteinExistence type="predicted"/>
<dbReference type="PRINTS" id="PR00455">
    <property type="entry name" value="HTHTETR"/>
</dbReference>
<evidence type="ECO:0000259" key="5">
    <source>
        <dbReference type="PROSITE" id="PS50977"/>
    </source>
</evidence>
<gene>
    <name evidence="6" type="ORF">QO018_002376</name>
</gene>
<feature type="DNA-binding region" description="H-T-H motif" evidence="4">
    <location>
        <begin position="40"/>
        <end position="59"/>
    </location>
</feature>
<dbReference type="SUPFAM" id="SSF46689">
    <property type="entry name" value="Homeodomain-like"/>
    <property type="match status" value="1"/>
</dbReference>
<evidence type="ECO:0000256" key="2">
    <source>
        <dbReference type="ARBA" id="ARBA00023125"/>
    </source>
</evidence>
<dbReference type="Pfam" id="PF00440">
    <property type="entry name" value="TetR_N"/>
    <property type="match status" value="1"/>
</dbReference>
<keyword evidence="3" id="KW-0804">Transcription</keyword>
<evidence type="ECO:0000313" key="7">
    <source>
        <dbReference type="Proteomes" id="UP001244552"/>
    </source>
</evidence>
<dbReference type="InterPro" id="IPR049445">
    <property type="entry name" value="TetR_SbtR-like_C"/>
</dbReference>
<name>A0ABU0MJA1_9PROT</name>
<comment type="caution">
    <text evidence="6">The sequence shown here is derived from an EMBL/GenBank/DDBJ whole genome shotgun (WGS) entry which is preliminary data.</text>
</comment>
<dbReference type="PROSITE" id="PS50977">
    <property type="entry name" value="HTH_TETR_2"/>
    <property type="match status" value="1"/>
</dbReference>
<accession>A0ABU0MJA1</accession>
<evidence type="ECO:0000256" key="1">
    <source>
        <dbReference type="ARBA" id="ARBA00023015"/>
    </source>
</evidence>
<keyword evidence="1" id="KW-0805">Transcription regulation</keyword>
<reference evidence="6 7" key="1">
    <citation type="submission" date="2023-07" db="EMBL/GenBank/DDBJ databases">
        <title>Genomic Encyclopedia of Type Strains, Phase IV (KMG-IV): sequencing the most valuable type-strain genomes for metagenomic binning, comparative biology and taxonomic classification.</title>
        <authorList>
            <person name="Goeker M."/>
        </authorList>
    </citation>
    <scope>NUCLEOTIDE SEQUENCE [LARGE SCALE GENOMIC DNA]</scope>
    <source>
        <strain evidence="6 7">DSM 19922</strain>
    </source>
</reference>
<dbReference type="InterPro" id="IPR009057">
    <property type="entry name" value="Homeodomain-like_sf"/>
</dbReference>
<dbReference type="InterPro" id="IPR050109">
    <property type="entry name" value="HTH-type_TetR-like_transc_reg"/>
</dbReference>
<dbReference type="EMBL" id="JAUSVU010000007">
    <property type="protein sequence ID" value="MDQ0533518.1"/>
    <property type="molecule type" value="Genomic_DNA"/>
</dbReference>
<dbReference type="RefSeq" id="WP_209981887.1">
    <property type="nucleotide sequence ID" value="NZ_JAGINO010000007.1"/>
</dbReference>
<dbReference type="PANTHER" id="PTHR30055:SF234">
    <property type="entry name" value="HTH-TYPE TRANSCRIPTIONAL REGULATOR BETI"/>
    <property type="match status" value="1"/>
</dbReference>
<keyword evidence="2 4" id="KW-0238">DNA-binding</keyword>
<sequence length="194" mass="20925">MSQEFRRTQVRQPRADGERNRARIIEAAKQRFAEQGAGAALEQIARDAGVGIGTLYRHFPTRDVLIEAVYRHEVDALVVAAGELSAKEPPIEALRAWLALFIEFLDTKQGIGAVLDTLIGGSEPLYSGTPAQLSPPIDLLVSRANEDGAARIEIAPLDLLRAIAGVATIRPGAAWKRQALALVDLMLRGAQATV</sequence>
<protein>
    <submittedName>
        <fullName evidence="6">AcrR family transcriptional regulator</fullName>
    </submittedName>
</protein>
<evidence type="ECO:0000313" key="6">
    <source>
        <dbReference type="EMBL" id="MDQ0533518.1"/>
    </source>
</evidence>
<evidence type="ECO:0000256" key="3">
    <source>
        <dbReference type="ARBA" id="ARBA00023163"/>
    </source>
</evidence>
<dbReference type="InterPro" id="IPR001647">
    <property type="entry name" value="HTH_TetR"/>
</dbReference>
<dbReference type="Pfam" id="PF21597">
    <property type="entry name" value="TetR_C_43"/>
    <property type="match status" value="1"/>
</dbReference>
<dbReference type="Gene3D" id="1.10.357.10">
    <property type="entry name" value="Tetracycline Repressor, domain 2"/>
    <property type="match status" value="1"/>
</dbReference>